<evidence type="ECO:0000256" key="7">
    <source>
        <dbReference type="ARBA" id="ARBA00023015"/>
    </source>
</evidence>
<comment type="caution">
    <text evidence="14">The sequence shown here is derived from an EMBL/GenBank/DDBJ whole genome shotgun (WGS) entry which is preliminary data.</text>
</comment>
<dbReference type="FunFam" id="3.30.160.60:FF:000021">
    <property type="entry name" value="Basic krueppel-like factor 3"/>
    <property type="match status" value="1"/>
</dbReference>
<sequence length="470" mass="51676">MIQNRRGVAARGKIHTQSLRHENKLLSAPGSSVRERSGSSSNMHSEVEKFSTNSASILELYRSHGENLEQKSESSVGTRDVEYSSLLMLEGMPAIRIKTEPPEPGQGSFQASEYVRMEAVPMLINNVKMESSTLLSDLKTDAPVLLSNIKMEPPEELLSNDDNQPQTEPVDLSLNKSRTSPVAPLVSSSLPTITTISSCSSSNFSSGGPVNVTSAIPAVLSPGSILASSQGVGGQQILHVIHTVPSINLPSKMGNLQHIPVVVQSLPVVYTTVQPDGVTSSITVPLIGDDGKSEGAVRIDQSPMSPTETKTDSEEDDDSPNISFDSIHESSSAILNLSGSMREEDSVWPIDPSQLLDDPFGAQNIHGIRRLPRSESPDPKRRRVHQCDFEGCNKVYTKSSHLKAHRRIHTGEKPYRCTWEGCTWKFARSDELTRHFRKHTGVKPFKCTDCDRSFSRSDHLALHRRRHLMM</sequence>
<reference evidence="14 15" key="1">
    <citation type="journal article" date="2018" name="Nat. Ecol. Evol.">
        <title>Shark genomes provide insights into elasmobranch evolution and the origin of vertebrates.</title>
        <authorList>
            <person name="Hara Y"/>
            <person name="Yamaguchi K"/>
            <person name="Onimaru K"/>
            <person name="Kadota M"/>
            <person name="Koyanagi M"/>
            <person name="Keeley SD"/>
            <person name="Tatsumi K"/>
            <person name="Tanaka K"/>
            <person name="Motone F"/>
            <person name="Kageyama Y"/>
            <person name="Nozu R"/>
            <person name="Adachi N"/>
            <person name="Nishimura O"/>
            <person name="Nakagawa R"/>
            <person name="Tanegashima C"/>
            <person name="Kiyatake I"/>
            <person name="Matsumoto R"/>
            <person name="Murakumo K"/>
            <person name="Nishida K"/>
            <person name="Terakita A"/>
            <person name="Kuratani S"/>
            <person name="Sato K"/>
            <person name="Hyodo S Kuraku.S."/>
        </authorList>
    </citation>
    <scope>NUCLEOTIDE SEQUENCE [LARGE SCALE GENOMIC DNA]</scope>
</reference>
<keyword evidence="15" id="KW-1185">Reference proteome</keyword>
<dbReference type="PANTHER" id="PTHR23235">
    <property type="entry name" value="KRUEPPEL-LIKE TRANSCRIPTION FACTOR"/>
    <property type="match status" value="1"/>
</dbReference>
<feature type="domain" description="C2H2-type" evidence="13">
    <location>
        <begin position="445"/>
        <end position="470"/>
    </location>
</feature>
<dbReference type="OrthoDB" id="4748970at2759"/>
<gene>
    <name evidence="14" type="ORF">chiPu_0002787</name>
</gene>
<keyword evidence="4" id="KW-0677">Repeat</keyword>
<dbReference type="InterPro" id="IPR013087">
    <property type="entry name" value="Znf_C2H2_type"/>
</dbReference>
<evidence type="ECO:0000313" key="15">
    <source>
        <dbReference type="Proteomes" id="UP000287033"/>
    </source>
</evidence>
<dbReference type="GO" id="GO:0008270">
    <property type="term" value="F:zinc ion binding"/>
    <property type="evidence" value="ECO:0007669"/>
    <property type="project" value="UniProtKB-KW"/>
</dbReference>
<feature type="region of interest" description="Disordered" evidence="12">
    <location>
        <begin position="1"/>
        <end position="49"/>
    </location>
</feature>
<evidence type="ECO:0000313" key="14">
    <source>
        <dbReference type="EMBL" id="GCC24387.1"/>
    </source>
</evidence>
<keyword evidence="9" id="KW-0804">Transcription</keyword>
<evidence type="ECO:0000256" key="3">
    <source>
        <dbReference type="ARBA" id="ARBA00022723"/>
    </source>
</evidence>
<dbReference type="SMART" id="SM00355">
    <property type="entry name" value="ZnF_C2H2"/>
    <property type="match status" value="3"/>
</dbReference>
<dbReference type="PROSITE" id="PS00028">
    <property type="entry name" value="ZINC_FINGER_C2H2_1"/>
    <property type="match status" value="3"/>
</dbReference>
<dbReference type="PANTHER" id="PTHR23235:SF150">
    <property type="entry name" value="KRUEPPEL-LIKE FACTOR LUNA"/>
    <property type="match status" value="1"/>
</dbReference>
<evidence type="ECO:0000256" key="1">
    <source>
        <dbReference type="ARBA" id="ARBA00004123"/>
    </source>
</evidence>
<dbReference type="EMBL" id="BEZZ01000055">
    <property type="protein sequence ID" value="GCC24387.1"/>
    <property type="molecule type" value="Genomic_DNA"/>
</dbReference>
<dbReference type="GO" id="GO:0000981">
    <property type="term" value="F:DNA-binding transcription factor activity, RNA polymerase II-specific"/>
    <property type="evidence" value="ECO:0007669"/>
    <property type="project" value="TreeGrafter"/>
</dbReference>
<evidence type="ECO:0000256" key="12">
    <source>
        <dbReference type="SAM" id="MobiDB-lite"/>
    </source>
</evidence>
<keyword evidence="5 11" id="KW-0863">Zinc-finger</keyword>
<accession>A0A401S1X6</accession>
<dbReference type="STRING" id="137246.A0A401S1X6"/>
<comment type="subcellular location">
    <subcellularLocation>
        <location evidence="1">Nucleus</location>
    </subcellularLocation>
</comment>
<feature type="region of interest" description="Disordered" evidence="12">
    <location>
        <begin position="284"/>
        <end position="325"/>
    </location>
</feature>
<keyword evidence="7" id="KW-0805">Transcription regulation</keyword>
<evidence type="ECO:0000259" key="13">
    <source>
        <dbReference type="PROSITE" id="PS50157"/>
    </source>
</evidence>
<keyword evidence="8" id="KW-0238">DNA-binding</keyword>
<dbReference type="AlphaFoldDB" id="A0A401S1X6"/>
<dbReference type="OMA" id="KMTSPPF"/>
<evidence type="ECO:0000256" key="10">
    <source>
        <dbReference type="ARBA" id="ARBA00023242"/>
    </source>
</evidence>
<evidence type="ECO:0000256" key="11">
    <source>
        <dbReference type="PROSITE-ProRule" id="PRU00042"/>
    </source>
</evidence>
<protein>
    <recommendedName>
        <fullName evidence="13">C2H2-type domain-containing protein</fullName>
    </recommendedName>
</protein>
<dbReference type="FunFam" id="3.30.160.60:FF:000018">
    <property type="entry name" value="Krueppel-like factor 15"/>
    <property type="match status" value="1"/>
</dbReference>
<dbReference type="Gene3D" id="3.30.160.60">
    <property type="entry name" value="Classic Zinc Finger"/>
    <property type="match status" value="3"/>
</dbReference>
<dbReference type="Proteomes" id="UP000287033">
    <property type="component" value="Unassembled WGS sequence"/>
</dbReference>
<proteinExistence type="predicted"/>
<feature type="region of interest" description="Disordered" evidence="12">
    <location>
        <begin position="154"/>
        <end position="178"/>
    </location>
</feature>
<organism evidence="14 15">
    <name type="scientific">Chiloscyllium punctatum</name>
    <name type="common">Brownbanded bambooshark</name>
    <name type="synonym">Hemiscyllium punctatum</name>
    <dbReference type="NCBI Taxonomy" id="137246"/>
    <lineage>
        <taxon>Eukaryota</taxon>
        <taxon>Metazoa</taxon>
        <taxon>Chordata</taxon>
        <taxon>Craniata</taxon>
        <taxon>Vertebrata</taxon>
        <taxon>Chondrichthyes</taxon>
        <taxon>Elasmobranchii</taxon>
        <taxon>Galeomorphii</taxon>
        <taxon>Galeoidea</taxon>
        <taxon>Orectolobiformes</taxon>
        <taxon>Hemiscylliidae</taxon>
        <taxon>Chiloscyllium</taxon>
    </lineage>
</organism>
<keyword evidence="6" id="KW-0862">Zinc</keyword>
<keyword evidence="10" id="KW-0539">Nucleus</keyword>
<dbReference type="FunFam" id="3.30.160.60:FF:000563">
    <property type="entry name" value="Krueppel-like factor 8"/>
    <property type="match status" value="1"/>
</dbReference>
<keyword evidence="3" id="KW-0479">Metal-binding</keyword>
<feature type="domain" description="C2H2-type" evidence="13">
    <location>
        <begin position="415"/>
        <end position="444"/>
    </location>
</feature>
<dbReference type="SUPFAM" id="SSF57667">
    <property type="entry name" value="beta-beta-alpha zinc fingers"/>
    <property type="match status" value="2"/>
</dbReference>
<evidence type="ECO:0000256" key="5">
    <source>
        <dbReference type="ARBA" id="ARBA00022771"/>
    </source>
</evidence>
<dbReference type="InterPro" id="IPR036236">
    <property type="entry name" value="Znf_C2H2_sf"/>
</dbReference>
<dbReference type="GO" id="GO:0005634">
    <property type="term" value="C:nucleus"/>
    <property type="evidence" value="ECO:0007669"/>
    <property type="project" value="UniProtKB-SubCell"/>
</dbReference>
<evidence type="ECO:0000256" key="8">
    <source>
        <dbReference type="ARBA" id="ARBA00023125"/>
    </source>
</evidence>
<dbReference type="Pfam" id="PF00096">
    <property type="entry name" value="zf-C2H2"/>
    <property type="match status" value="3"/>
</dbReference>
<feature type="domain" description="C2H2-type" evidence="13">
    <location>
        <begin position="385"/>
        <end position="414"/>
    </location>
</feature>
<evidence type="ECO:0000256" key="6">
    <source>
        <dbReference type="ARBA" id="ARBA00022833"/>
    </source>
</evidence>
<evidence type="ECO:0000256" key="9">
    <source>
        <dbReference type="ARBA" id="ARBA00023163"/>
    </source>
</evidence>
<evidence type="ECO:0000256" key="2">
    <source>
        <dbReference type="ARBA" id="ARBA00022491"/>
    </source>
</evidence>
<dbReference type="PROSITE" id="PS50157">
    <property type="entry name" value="ZINC_FINGER_C2H2_2"/>
    <property type="match status" value="3"/>
</dbReference>
<keyword evidence="2" id="KW-0678">Repressor</keyword>
<evidence type="ECO:0000256" key="4">
    <source>
        <dbReference type="ARBA" id="ARBA00022737"/>
    </source>
</evidence>
<dbReference type="GO" id="GO:0000978">
    <property type="term" value="F:RNA polymerase II cis-regulatory region sequence-specific DNA binding"/>
    <property type="evidence" value="ECO:0007669"/>
    <property type="project" value="TreeGrafter"/>
</dbReference>
<name>A0A401S1X6_CHIPU</name>